<sequence length="208" mass="22769">MKDHIVQWDIRYSGADYLFGKAPNAFLASQAGRLRPGQVALAVADGEGRNGVWLAGQGLDVLSIDASIAAQEKARHLAEAQGVQLRLELADLSEWAFPEVAFDVIAAIFIQFAGPDLRALLFRRMKQALRPGGLILLEGYRTEQLRYGTGGPPYVENLYTEVMLRETFSDFETLLLASYDAVIEEGSAHKGLSALIDLVARKPDRPPG</sequence>
<dbReference type="Gene3D" id="3.40.50.150">
    <property type="entry name" value="Vaccinia Virus protein VP39"/>
    <property type="match status" value="1"/>
</dbReference>
<reference evidence="2 3" key="1">
    <citation type="journal article" date="2018" name="Arch. Microbiol.">
        <title>New insights into the metabolic potential of the phototrophic purple bacterium Rhodopila globiformis DSM 161(T) from its draft genome sequence and evidence for a vanadium-dependent nitrogenase.</title>
        <authorList>
            <person name="Imhoff J.F."/>
            <person name="Rahn T."/>
            <person name="Kunzel S."/>
            <person name="Neulinger S.C."/>
        </authorList>
    </citation>
    <scope>NUCLEOTIDE SEQUENCE [LARGE SCALE GENOMIC DNA]</scope>
    <source>
        <strain evidence="2 3">DSM 161</strain>
    </source>
</reference>
<dbReference type="GO" id="GO:0008168">
    <property type="term" value="F:methyltransferase activity"/>
    <property type="evidence" value="ECO:0007669"/>
    <property type="project" value="UniProtKB-KW"/>
</dbReference>
<dbReference type="AlphaFoldDB" id="A0A2S6N880"/>
<keyword evidence="2" id="KW-0489">Methyltransferase</keyword>
<proteinExistence type="predicted"/>
<dbReference type="InterPro" id="IPR041698">
    <property type="entry name" value="Methyltransf_25"/>
</dbReference>
<feature type="domain" description="Methyltransferase" evidence="1">
    <location>
        <begin position="41"/>
        <end position="133"/>
    </location>
</feature>
<evidence type="ECO:0000313" key="2">
    <source>
        <dbReference type="EMBL" id="PPQ30820.1"/>
    </source>
</evidence>
<keyword evidence="2" id="KW-0808">Transferase</keyword>
<dbReference type="GO" id="GO:0032259">
    <property type="term" value="P:methylation"/>
    <property type="evidence" value="ECO:0007669"/>
    <property type="project" value="UniProtKB-KW"/>
</dbReference>
<accession>A0A2S6N880</accession>
<name>A0A2S6N880_RHOGL</name>
<dbReference type="InterPro" id="IPR029063">
    <property type="entry name" value="SAM-dependent_MTases_sf"/>
</dbReference>
<dbReference type="Pfam" id="PF13649">
    <property type="entry name" value="Methyltransf_25"/>
    <property type="match status" value="1"/>
</dbReference>
<evidence type="ECO:0000259" key="1">
    <source>
        <dbReference type="Pfam" id="PF13649"/>
    </source>
</evidence>
<dbReference type="CDD" id="cd02440">
    <property type="entry name" value="AdoMet_MTases"/>
    <property type="match status" value="1"/>
</dbReference>
<protein>
    <submittedName>
        <fullName evidence="2">SAM-dependent methyltransferase</fullName>
    </submittedName>
</protein>
<dbReference type="OrthoDB" id="9786503at2"/>
<gene>
    <name evidence="2" type="ORF">CCS01_18525</name>
</gene>
<comment type="caution">
    <text evidence="2">The sequence shown here is derived from an EMBL/GenBank/DDBJ whole genome shotgun (WGS) entry which is preliminary data.</text>
</comment>
<dbReference type="EMBL" id="NHRY01000204">
    <property type="protein sequence ID" value="PPQ30820.1"/>
    <property type="molecule type" value="Genomic_DNA"/>
</dbReference>
<dbReference type="SUPFAM" id="SSF53335">
    <property type="entry name" value="S-adenosyl-L-methionine-dependent methyltransferases"/>
    <property type="match status" value="1"/>
</dbReference>
<evidence type="ECO:0000313" key="3">
    <source>
        <dbReference type="Proteomes" id="UP000239724"/>
    </source>
</evidence>
<keyword evidence="3" id="KW-1185">Reference proteome</keyword>
<organism evidence="2 3">
    <name type="scientific">Rhodopila globiformis</name>
    <name type="common">Rhodopseudomonas globiformis</name>
    <dbReference type="NCBI Taxonomy" id="1071"/>
    <lineage>
        <taxon>Bacteria</taxon>
        <taxon>Pseudomonadati</taxon>
        <taxon>Pseudomonadota</taxon>
        <taxon>Alphaproteobacteria</taxon>
        <taxon>Acetobacterales</taxon>
        <taxon>Acetobacteraceae</taxon>
        <taxon>Rhodopila</taxon>
    </lineage>
</organism>
<dbReference type="Proteomes" id="UP000239724">
    <property type="component" value="Unassembled WGS sequence"/>
</dbReference>